<dbReference type="CDD" id="cd00637">
    <property type="entry name" value="7tm_classA_rhodopsin-like"/>
    <property type="match status" value="1"/>
</dbReference>
<feature type="transmembrane region" description="Helical" evidence="9">
    <location>
        <begin position="70"/>
        <end position="98"/>
    </location>
</feature>
<dbReference type="Proteomes" id="UP001163046">
    <property type="component" value="Unassembled WGS sequence"/>
</dbReference>
<keyword evidence="3 9" id="KW-0812">Transmembrane</keyword>
<feature type="transmembrane region" description="Helical" evidence="9">
    <location>
        <begin position="244"/>
        <end position="263"/>
    </location>
</feature>
<dbReference type="GO" id="GO:0005886">
    <property type="term" value="C:plasma membrane"/>
    <property type="evidence" value="ECO:0007669"/>
    <property type="project" value="UniProtKB-SubCell"/>
</dbReference>
<feature type="transmembrane region" description="Helical" evidence="9">
    <location>
        <begin position="110"/>
        <end position="128"/>
    </location>
</feature>
<feature type="transmembrane region" description="Helical" evidence="9">
    <location>
        <begin position="38"/>
        <end position="58"/>
    </location>
</feature>
<organism evidence="11 12">
    <name type="scientific">Desmophyllum pertusum</name>
    <dbReference type="NCBI Taxonomy" id="174260"/>
    <lineage>
        <taxon>Eukaryota</taxon>
        <taxon>Metazoa</taxon>
        <taxon>Cnidaria</taxon>
        <taxon>Anthozoa</taxon>
        <taxon>Hexacorallia</taxon>
        <taxon>Scleractinia</taxon>
        <taxon>Caryophylliina</taxon>
        <taxon>Caryophylliidae</taxon>
        <taxon>Desmophyllum</taxon>
    </lineage>
</organism>
<evidence type="ECO:0000256" key="2">
    <source>
        <dbReference type="ARBA" id="ARBA00022475"/>
    </source>
</evidence>
<proteinExistence type="predicted"/>
<dbReference type="OrthoDB" id="5957922at2759"/>
<keyword evidence="4 9" id="KW-1133">Transmembrane helix</keyword>
<dbReference type="PROSITE" id="PS50262">
    <property type="entry name" value="G_PROTEIN_RECEP_F1_2"/>
    <property type="match status" value="1"/>
</dbReference>
<name>A0A9W9ZQY8_9CNID</name>
<comment type="caution">
    <text evidence="11">The sequence shown here is derived from an EMBL/GenBank/DDBJ whole genome shotgun (WGS) entry which is preliminary data.</text>
</comment>
<dbReference type="PANTHER" id="PTHR24249:SF372">
    <property type="entry name" value="G-PROTEIN COUPLED RECEPTORS FAMILY 1 PROFILE DOMAIN-CONTAINING PROTEIN"/>
    <property type="match status" value="1"/>
</dbReference>
<dbReference type="PANTHER" id="PTHR24249">
    <property type="entry name" value="HISTAMINE RECEPTOR-RELATED G-PROTEIN COUPLED RECEPTOR"/>
    <property type="match status" value="1"/>
</dbReference>
<keyword evidence="5" id="KW-0297">G-protein coupled receptor</keyword>
<evidence type="ECO:0000256" key="7">
    <source>
        <dbReference type="ARBA" id="ARBA00023170"/>
    </source>
</evidence>
<evidence type="ECO:0000256" key="4">
    <source>
        <dbReference type="ARBA" id="ARBA00022989"/>
    </source>
</evidence>
<comment type="subcellular location">
    <subcellularLocation>
        <location evidence="1">Cell membrane</location>
        <topology evidence="1">Multi-pass membrane protein</topology>
    </subcellularLocation>
</comment>
<dbReference type="PRINTS" id="PR00237">
    <property type="entry name" value="GPCRRHODOPSN"/>
</dbReference>
<evidence type="ECO:0000313" key="11">
    <source>
        <dbReference type="EMBL" id="KAJ7385238.1"/>
    </source>
</evidence>
<evidence type="ECO:0000256" key="3">
    <source>
        <dbReference type="ARBA" id="ARBA00022692"/>
    </source>
</evidence>
<evidence type="ECO:0000313" key="12">
    <source>
        <dbReference type="Proteomes" id="UP001163046"/>
    </source>
</evidence>
<evidence type="ECO:0000256" key="9">
    <source>
        <dbReference type="SAM" id="Phobius"/>
    </source>
</evidence>
<dbReference type="GO" id="GO:0004930">
    <property type="term" value="F:G protein-coupled receptor activity"/>
    <property type="evidence" value="ECO:0007669"/>
    <property type="project" value="UniProtKB-KW"/>
</dbReference>
<dbReference type="InterPro" id="IPR050569">
    <property type="entry name" value="TAAR"/>
</dbReference>
<feature type="transmembrane region" description="Helical" evidence="9">
    <location>
        <begin position="186"/>
        <end position="215"/>
    </location>
</feature>
<protein>
    <recommendedName>
        <fullName evidence="10">G-protein coupled receptors family 1 profile domain-containing protein</fullName>
    </recommendedName>
</protein>
<dbReference type="InterPro" id="IPR000276">
    <property type="entry name" value="GPCR_Rhodpsn"/>
</dbReference>
<dbReference type="InterPro" id="IPR017452">
    <property type="entry name" value="GPCR_Rhodpsn_7TM"/>
</dbReference>
<gene>
    <name evidence="11" type="ORF">OS493_016306</name>
</gene>
<evidence type="ECO:0000256" key="6">
    <source>
        <dbReference type="ARBA" id="ARBA00023136"/>
    </source>
</evidence>
<evidence type="ECO:0000256" key="5">
    <source>
        <dbReference type="ARBA" id="ARBA00023040"/>
    </source>
</evidence>
<evidence type="ECO:0000259" key="10">
    <source>
        <dbReference type="PROSITE" id="PS50262"/>
    </source>
</evidence>
<accession>A0A9W9ZQY8</accession>
<sequence length="383" mass="42972">MNVTFALDENFSSSDNLTQGFQTSICDGSFNWYVHGPLIAFCALIIAFNSVVIALMCWKESLRTPSNTILISLAVSDLMSGLVGIPLIFTCSVTMAVATMAVVPCVSSALFMRFTAVSSVLHFVLVACDRYAMITHAMRYQTLVTKLRVGFALIAVWFISPTVSAVQMAWYDINENLAEKKHEDEVYLLVFIVAFFALPLLLMLFIYSHILAVSLRHVFASRARRANLGDEAASSIAHNLRGTVILLSMLAVFIACWMPFYLLILQDHINVQIIPFGPWEMCLFLFLRFVPPMSNPIFCAFCKRDFRSALRLWIRTRRVSVARWFGHSKSTPKRSHLHRAKFTVQSLDVLSTANDRNGTTSTIVTSLRLSPSPSTFRADAVNR</sequence>
<dbReference type="Gene3D" id="1.20.1070.10">
    <property type="entry name" value="Rhodopsin 7-helix transmembrane proteins"/>
    <property type="match status" value="1"/>
</dbReference>
<dbReference type="Pfam" id="PF00001">
    <property type="entry name" value="7tm_1"/>
    <property type="match status" value="1"/>
</dbReference>
<keyword evidence="8" id="KW-0807">Transducer</keyword>
<reference evidence="11" key="1">
    <citation type="submission" date="2023-01" db="EMBL/GenBank/DDBJ databases">
        <title>Genome assembly of the deep-sea coral Lophelia pertusa.</title>
        <authorList>
            <person name="Herrera S."/>
            <person name="Cordes E."/>
        </authorList>
    </citation>
    <scope>NUCLEOTIDE SEQUENCE</scope>
    <source>
        <strain evidence="11">USNM1676648</strain>
        <tissue evidence="11">Polyp</tissue>
    </source>
</reference>
<evidence type="ECO:0000256" key="8">
    <source>
        <dbReference type="ARBA" id="ARBA00023224"/>
    </source>
</evidence>
<keyword evidence="2" id="KW-1003">Cell membrane</keyword>
<keyword evidence="6 9" id="KW-0472">Membrane</keyword>
<feature type="transmembrane region" description="Helical" evidence="9">
    <location>
        <begin position="149"/>
        <end position="171"/>
    </location>
</feature>
<keyword evidence="7" id="KW-0675">Receptor</keyword>
<dbReference type="EMBL" id="MU825881">
    <property type="protein sequence ID" value="KAJ7385238.1"/>
    <property type="molecule type" value="Genomic_DNA"/>
</dbReference>
<keyword evidence="12" id="KW-1185">Reference proteome</keyword>
<evidence type="ECO:0000256" key="1">
    <source>
        <dbReference type="ARBA" id="ARBA00004651"/>
    </source>
</evidence>
<dbReference type="AlphaFoldDB" id="A0A9W9ZQY8"/>
<feature type="domain" description="G-protein coupled receptors family 1 profile" evidence="10">
    <location>
        <begin position="48"/>
        <end position="299"/>
    </location>
</feature>
<dbReference type="SUPFAM" id="SSF81321">
    <property type="entry name" value="Family A G protein-coupled receptor-like"/>
    <property type="match status" value="1"/>
</dbReference>